<dbReference type="Pfam" id="PF00072">
    <property type="entry name" value="Response_reg"/>
    <property type="match status" value="1"/>
</dbReference>
<dbReference type="InterPro" id="IPR011006">
    <property type="entry name" value="CheY-like_superfamily"/>
</dbReference>
<dbReference type="InterPro" id="IPR000792">
    <property type="entry name" value="Tscrpt_reg_LuxR_C"/>
</dbReference>
<dbReference type="InterPro" id="IPR001789">
    <property type="entry name" value="Sig_transdc_resp-reg_receiver"/>
</dbReference>
<dbReference type="SUPFAM" id="SSF46894">
    <property type="entry name" value="C-terminal effector domain of the bipartite response regulators"/>
    <property type="match status" value="1"/>
</dbReference>
<dbReference type="SMART" id="SM00448">
    <property type="entry name" value="REC"/>
    <property type="match status" value="1"/>
</dbReference>
<sequence>MTAIRLAIVDDHPLFREGVARSLADMGFDIVGEGASRDDAISLSSTSAPDILLLDISMPGGGLNAIFPVLEKNPAQKIVILTVSESRENAAVALNRGARGYVLKGVGSRSLAAILTSVHAGETYISPALATSMLAHVPQTSSDSPIKGALGSLTERELEILRLVAAGLSNKHVAIQLDLQEKTIKHHMTRVLAKLKARNRTDAAMILRDAESC</sequence>
<dbReference type="GO" id="GO:0003677">
    <property type="term" value="F:DNA binding"/>
    <property type="evidence" value="ECO:0007669"/>
    <property type="project" value="UniProtKB-KW"/>
</dbReference>
<comment type="caution">
    <text evidence="6">The sequence shown here is derived from an EMBL/GenBank/DDBJ whole genome shotgun (WGS) entry which is preliminary data.</text>
</comment>
<keyword evidence="2" id="KW-0238">DNA-binding</keyword>
<feature type="modified residue" description="4-aspartylphosphate" evidence="3">
    <location>
        <position position="55"/>
    </location>
</feature>
<evidence type="ECO:0000313" key="6">
    <source>
        <dbReference type="EMBL" id="MBD0413905.1"/>
    </source>
</evidence>
<accession>A0A8J6U498</accession>
<reference evidence="6" key="1">
    <citation type="submission" date="2020-09" db="EMBL/GenBank/DDBJ databases">
        <title>Genome seq and assembly of Tianweitania sp.</title>
        <authorList>
            <person name="Chhetri G."/>
        </authorList>
    </citation>
    <scope>NUCLEOTIDE SEQUENCE</scope>
    <source>
        <strain evidence="6">Rool2</strain>
    </source>
</reference>
<dbReference type="CDD" id="cd17535">
    <property type="entry name" value="REC_NarL-like"/>
    <property type="match status" value="1"/>
</dbReference>
<evidence type="ECO:0000259" key="4">
    <source>
        <dbReference type="PROSITE" id="PS50043"/>
    </source>
</evidence>
<evidence type="ECO:0000313" key="7">
    <source>
        <dbReference type="Proteomes" id="UP000643405"/>
    </source>
</evidence>
<dbReference type="Pfam" id="PF00196">
    <property type="entry name" value="GerE"/>
    <property type="match status" value="1"/>
</dbReference>
<dbReference type="PRINTS" id="PR00038">
    <property type="entry name" value="HTHLUXR"/>
</dbReference>
<evidence type="ECO:0000256" key="3">
    <source>
        <dbReference type="PROSITE-ProRule" id="PRU00169"/>
    </source>
</evidence>
<dbReference type="Gene3D" id="3.40.50.2300">
    <property type="match status" value="1"/>
</dbReference>
<dbReference type="PROSITE" id="PS00622">
    <property type="entry name" value="HTH_LUXR_1"/>
    <property type="match status" value="1"/>
</dbReference>
<evidence type="ECO:0000259" key="5">
    <source>
        <dbReference type="PROSITE" id="PS50110"/>
    </source>
</evidence>
<organism evidence="6 7">
    <name type="scientific">Oryzicola mucosus</name>
    <dbReference type="NCBI Taxonomy" id="2767425"/>
    <lineage>
        <taxon>Bacteria</taxon>
        <taxon>Pseudomonadati</taxon>
        <taxon>Pseudomonadota</taxon>
        <taxon>Alphaproteobacteria</taxon>
        <taxon>Hyphomicrobiales</taxon>
        <taxon>Phyllobacteriaceae</taxon>
        <taxon>Oryzicola</taxon>
    </lineage>
</organism>
<dbReference type="GO" id="GO:0000160">
    <property type="term" value="P:phosphorelay signal transduction system"/>
    <property type="evidence" value="ECO:0007669"/>
    <property type="project" value="InterPro"/>
</dbReference>
<evidence type="ECO:0000256" key="2">
    <source>
        <dbReference type="ARBA" id="ARBA00023125"/>
    </source>
</evidence>
<dbReference type="GO" id="GO:0006355">
    <property type="term" value="P:regulation of DNA-templated transcription"/>
    <property type="evidence" value="ECO:0007669"/>
    <property type="project" value="InterPro"/>
</dbReference>
<dbReference type="PANTHER" id="PTHR43214">
    <property type="entry name" value="TWO-COMPONENT RESPONSE REGULATOR"/>
    <property type="match status" value="1"/>
</dbReference>
<dbReference type="InterPro" id="IPR039420">
    <property type="entry name" value="WalR-like"/>
</dbReference>
<name>A0A8J6U498_9HYPH</name>
<dbReference type="RefSeq" id="WP_188163301.1">
    <property type="nucleotide sequence ID" value="NZ_JACVVX010000001.1"/>
</dbReference>
<protein>
    <submittedName>
        <fullName evidence="6">Response regulator transcription factor</fullName>
    </submittedName>
</protein>
<dbReference type="PROSITE" id="PS50110">
    <property type="entry name" value="RESPONSE_REGULATORY"/>
    <property type="match status" value="1"/>
</dbReference>
<feature type="domain" description="Response regulatory" evidence="5">
    <location>
        <begin position="5"/>
        <end position="119"/>
    </location>
</feature>
<keyword evidence="1 3" id="KW-0597">Phosphoprotein</keyword>
<dbReference type="SMART" id="SM00421">
    <property type="entry name" value="HTH_LUXR"/>
    <property type="match status" value="1"/>
</dbReference>
<proteinExistence type="predicted"/>
<dbReference type="PANTHER" id="PTHR43214:SF43">
    <property type="entry name" value="TWO-COMPONENT RESPONSE REGULATOR"/>
    <property type="match status" value="1"/>
</dbReference>
<dbReference type="InterPro" id="IPR058245">
    <property type="entry name" value="NreC/VraR/RcsB-like_REC"/>
</dbReference>
<dbReference type="PROSITE" id="PS50043">
    <property type="entry name" value="HTH_LUXR_2"/>
    <property type="match status" value="1"/>
</dbReference>
<feature type="domain" description="HTH luxR-type" evidence="4">
    <location>
        <begin position="146"/>
        <end position="211"/>
    </location>
</feature>
<dbReference type="SUPFAM" id="SSF52172">
    <property type="entry name" value="CheY-like"/>
    <property type="match status" value="1"/>
</dbReference>
<dbReference type="CDD" id="cd06170">
    <property type="entry name" value="LuxR_C_like"/>
    <property type="match status" value="1"/>
</dbReference>
<evidence type="ECO:0000256" key="1">
    <source>
        <dbReference type="ARBA" id="ARBA00022553"/>
    </source>
</evidence>
<keyword evidence="7" id="KW-1185">Reference proteome</keyword>
<dbReference type="EMBL" id="JACVVX010000001">
    <property type="protein sequence ID" value="MBD0413905.1"/>
    <property type="molecule type" value="Genomic_DNA"/>
</dbReference>
<dbReference type="InterPro" id="IPR016032">
    <property type="entry name" value="Sig_transdc_resp-reg_C-effctor"/>
</dbReference>
<dbReference type="AlphaFoldDB" id="A0A8J6U498"/>
<gene>
    <name evidence="6" type="ORF">ICI42_04480</name>
</gene>
<dbReference type="Proteomes" id="UP000643405">
    <property type="component" value="Unassembled WGS sequence"/>
</dbReference>